<gene>
    <name evidence="1" type="ORF">EL17_02150</name>
</gene>
<evidence type="ECO:0000313" key="2">
    <source>
        <dbReference type="Proteomes" id="UP000027821"/>
    </source>
</evidence>
<dbReference type="EMBL" id="JMIH01000013">
    <property type="protein sequence ID" value="KEO75362.1"/>
    <property type="molecule type" value="Genomic_DNA"/>
</dbReference>
<name>A0A074LN69_9BACT</name>
<dbReference type="InterPro" id="IPR009078">
    <property type="entry name" value="Ferritin-like_SF"/>
</dbReference>
<dbReference type="AlphaFoldDB" id="A0A074LN69"/>
<dbReference type="SUPFAM" id="SSF47240">
    <property type="entry name" value="Ferritin-like"/>
    <property type="match status" value="1"/>
</dbReference>
<organism evidence="1 2">
    <name type="scientific">Anditalea andensis</name>
    <dbReference type="NCBI Taxonomy" id="1048983"/>
    <lineage>
        <taxon>Bacteria</taxon>
        <taxon>Pseudomonadati</taxon>
        <taxon>Bacteroidota</taxon>
        <taxon>Cytophagia</taxon>
        <taxon>Cytophagales</taxon>
        <taxon>Cytophagaceae</taxon>
        <taxon>Anditalea</taxon>
    </lineage>
</organism>
<dbReference type="OrthoDB" id="9795056at2"/>
<sequence>MVSFWYLNKLIKNDISMIFEDHPSPKKLSDQDNPDFINYFLEELKGVFGTEKELLELLGRFQKQAFGQEFIKILVKYSQHTISNVERLENIFVLADVPIAASYSNTLKGMTEDGKEATLSNEPSLIKDLKLATLMAQFNYLNISQYTQLHSLSYRMQLEDITGLFFINLQEEKKMCDHLSSCIIKEVINKFPGLGSHY</sequence>
<evidence type="ECO:0000313" key="1">
    <source>
        <dbReference type="EMBL" id="KEO75362.1"/>
    </source>
</evidence>
<dbReference type="InterPro" id="IPR010287">
    <property type="entry name" value="DUF892_YciF-like"/>
</dbReference>
<keyword evidence="2" id="KW-1185">Reference proteome</keyword>
<dbReference type="Gene3D" id="1.20.1260.10">
    <property type="match status" value="1"/>
</dbReference>
<dbReference type="STRING" id="1048983.EL17_02150"/>
<proteinExistence type="predicted"/>
<protein>
    <submittedName>
        <fullName evidence="1">Uncharacterized protein</fullName>
    </submittedName>
</protein>
<comment type="caution">
    <text evidence="1">The sequence shown here is derived from an EMBL/GenBank/DDBJ whole genome shotgun (WGS) entry which is preliminary data.</text>
</comment>
<dbReference type="InterPro" id="IPR047114">
    <property type="entry name" value="YciF"/>
</dbReference>
<dbReference type="Proteomes" id="UP000027821">
    <property type="component" value="Unassembled WGS sequence"/>
</dbReference>
<dbReference type="Pfam" id="PF05974">
    <property type="entry name" value="DUF892"/>
    <property type="match status" value="1"/>
</dbReference>
<dbReference type="PANTHER" id="PTHR30565">
    <property type="entry name" value="PROTEIN YCIF"/>
    <property type="match status" value="1"/>
</dbReference>
<dbReference type="eggNOG" id="COG3685">
    <property type="taxonomic scope" value="Bacteria"/>
</dbReference>
<accession>A0A074LN69</accession>
<dbReference type="InterPro" id="IPR012347">
    <property type="entry name" value="Ferritin-like"/>
</dbReference>
<dbReference type="PANTHER" id="PTHR30565:SF9">
    <property type="entry name" value="PROTEIN YCIF"/>
    <property type="match status" value="1"/>
</dbReference>
<reference evidence="1 2" key="1">
    <citation type="submission" date="2014-04" db="EMBL/GenBank/DDBJ databases">
        <title>Characterization and application of a salt tolerant electro-active bacterium.</title>
        <authorList>
            <person name="Yang L."/>
            <person name="Wei S."/>
            <person name="Tay Q.X.M."/>
        </authorList>
    </citation>
    <scope>NUCLEOTIDE SEQUENCE [LARGE SCALE GENOMIC DNA]</scope>
    <source>
        <strain evidence="1 2">LY1</strain>
    </source>
</reference>